<dbReference type="Gene3D" id="3.30.70.1230">
    <property type="entry name" value="Nucleotide cyclase"/>
    <property type="match status" value="1"/>
</dbReference>
<dbReference type="GO" id="GO:0005524">
    <property type="term" value="F:ATP binding"/>
    <property type="evidence" value="ECO:0007669"/>
    <property type="project" value="UniProtKB-KW"/>
</dbReference>
<evidence type="ECO:0000259" key="3">
    <source>
        <dbReference type="PROSITE" id="PS50125"/>
    </source>
</evidence>
<dbReference type="PANTHER" id="PTHR16305:SF28">
    <property type="entry name" value="GUANYLATE CYCLASE DOMAIN-CONTAINING PROTEIN"/>
    <property type="match status" value="1"/>
</dbReference>
<dbReference type="GO" id="GO:0004016">
    <property type="term" value="F:adenylate cyclase activity"/>
    <property type="evidence" value="ECO:0007669"/>
    <property type="project" value="UniProtKB-EC"/>
</dbReference>
<keyword evidence="5" id="KW-1185">Reference proteome</keyword>
<name>A0A2W1JH52_9CYAN</name>
<dbReference type="Pfam" id="PF13191">
    <property type="entry name" value="AAA_16"/>
    <property type="match status" value="1"/>
</dbReference>
<accession>A0A2W1JH52</accession>
<dbReference type="PROSITE" id="PS50125">
    <property type="entry name" value="GUANYLATE_CYCLASE_2"/>
    <property type="match status" value="1"/>
</dbReference>
<dbReference type="InterPro" id="IPR001054">
    <property type="entry name" value="A/G_cyclase"/>
</dbReference>
<feature type="domain" description="Guanylate cyclase" evidence="3">
    <location>
        <begin position="105"/>
        <end position="238"/>
    </location>
</feature>
<dbReference type="Proteomes" id="UP000248857">
    <property type="component" value="Unassembled WGS sequence"/>
</dbReference>
<evidence type="ECO:0000256" key="2">
    <source>
        <dbReference type="ARBA" id="ARBA00022840"/>
    </source>
</evidence>
<dbReference type="Gene3D" id="1.25.40.10">
    <property type="entry name" value="Tetratricopeptide repeat domain"/>
    <property type="match status" value="2"/>
</dbReference>
<dbReference type="GO" id="GO:0042802">
    <property type="term" value="F:identical protein binding"/>
    <property type="evidence" value="ECO:0007669"/>
    <property type="project" value="InterPro"/>
</dbReference>
<dbReference type="SMART" id="SM00044">
    <property type="entry name" value="CYCc"/>
    <property type="match status" value="1"/>
</dbReference>
<dbReference type="Pfam" id="PF00211">
    <property type="entry name" value="Guanylate_cyc"/>
    <property type="match status" value="1"/>
</dbReference>
<comment type="caution">
    <text evidence="4">The sequence shown here is derived from an EMBL/GenBank/DDBJ whole genome shotgun (WGS) entry which is preliminary data.</text>
</comment>
<dbReference type="InterPro" id="IPR041664">
    <property type="entry name" value="AAA_16"/>
</dbReference>
<dbReference type="GO" id="GO:0035556">
    <property type="term" value="P:intracellular signal transduction"/>
    <property type="evidence" value="ECO:0007669"/>
    <property type="project" value="InterPro"/>
</dbReference>
<dbReference type="Pfam" id="PF07721">
    <property type="entry name" value="TPR_4"/>
    <property type="match status" value="2"/>
</dbReference>
<gene>
    <name evidence="4" type="primary">cyaA_2</name>
    <name evidence="4" type="ORF">C1752_03281</name>
</gene>
<protein>
    <submittedName>
        <fullName evidence="4">Adenylate cyclase 1</fullName>
        <ecNumber evidence="4">4.6.1.1</ecNumber>
    </submittedName>
</protein>
<keyword evidence="2" id="KW-0067">ATP-binding</keyword>
<proteinExistence type="predicted"/>
<evidence type="ECO:0000256" key="1">
    <source>
        <dbReference type="ARBA" id="ARBA00022741"/>
    </source>
</evidence>
<sequence>MTFEELLDQTLALLQRRERISYRALKRQFDLDDDWLADLVFELVQVLEVAADKDGIMLIWEGQADSSGATEIKVHPSLQPVPVTANLYSAIERSPSAAAERRQLTVMFCDMVNSTSLSEQFDPEDLREIFLAYQDSIGKVTALFGGHIAKFLGDGLLIYFGYPQAHEDDAQRAVRGGLGILEAIERLNRRLEDRWGATLAVRIGIHTGLVVAGEMGNRDLREPMAIVGEAPNISARLQEVAQSNTLVISKATKQLIAGFFECQFLGETILKGISKPISTYQVTHESTAKSRLDVAEQSGLSPLVGRDKELALLLDCWAQAKRGHSRIVELGGDAGIGKSRLVWALKEQVADESNAWLSELRGLPYYRNSSFYSIIEQLEQVVLRFGREEDTQAKLAKIEGFLTQYGLPLEQGVPLVASLLSVPFQPSYEPLALTPERQKQETIKLMVQVLLLRAAQQPVLLVIEDLHWMDASTLNMLNHLIDKGAQHSILILLTFRPEFTPSWENSLRLVSIPLMPLTSVQAGTLVGTMAGSKVLPGKVVDQIVAKTDGTPLYLEELTKTVLEFNFLPGENSGEVEVSERSLLAIPATLQDSLIARLDRLSRVKEIAQLGATIGREFNYELIAAASSWDLGALRHGLEQLVQAGLLYQQGIPPQASYHFKHALIQDAAYQSLLKSRRQSYHLHIAEVLETQLPNALEGRLELLAHHYEEAGRDDSAVLYYMQAGKRAVLRSACVEAISHLTQGLTLLQKLPYTPDRDQRELELQIYLAPAYMATRGWAATEVEQTCDRIRTLSQTLSNSETLATALWGLWTNYFMRGDFDKALNTARDVQRRATSSGDPKLAILAHHALGYTAFYQGNFSQAQAHAEQGLALYDPETEQEIIRTFQMASFLAFRIFLAGSLWMQGYPEQAEAQIQTGFKRSAELSHPASGALLLGTSCFFYHYAQDSKWVRENTEALLKSAREEGFLLWVAVAAIYHGWSLTIQGKIDAGIKEIEEGVVLFRKTGSSITLPHIMVMMAEAFWTAGRIEEALDILNEGMQEASRRQEHHMEPELYRLNAEILMTEAMTAEGVAGELSFSLSLSTALQEAESLFQQALDLSHTQNALMLELRAAVGLTRLWQSQGKAQDAHQFLSEIYDRFTEGLESPDLQAARTRLEELERTASDIAHMSHL</sequence>
<dbReference type="GO" id="GO:0005737">
    <property type="term" value="C:cytoplasm"/>
    <property type="evidence" value="ECO:0007669"/>
    <property type="project" value="TreeGrafter"/>
</dbReference>
<dbReference type="AlphaFoldDB" id="A0A2W1JH52"/>
<dbReference type="PANTHER" id="PTHR16305">
    <property type="entry name" value="TESTICULAR SOLUBLE ADENYLYL CYCLASE"/>
    <property type="match status" value="1"/>
</dbReference>
<dbReference type="InterPro" id="IPR027417">
    <property type="entry name" value="P-loop_NTPase"/>
</dbReference>
<organism evidence="4 5">
    <name type="scientific">Acaryochloris thomasi RCC1774</name>
    <dbReference type="NCBI Taxonomy" id="1764569"/>
    <lineage>
        <taxon>Bacteria</taxon>
        <taxon>Bacillati</taxon>
        <taxon>Cyanobacteriota</taxon>
        <taxon>Cyanophyceae</taxon>
        <taxon>Acaryochloridales</taxon>
        <taxon>Acaryochloridaceae</taxon>
        <taxon>Acaryochloris</taxon>
        <taxon>Acaryochloris thomasi</taxon>
    </lineage>
</organism>
<dbReference type="SUPFAM" id="SSF52540">
    <property type="entry name" value="P-loop containing nucleoside triphosphate hydrolases"/>
    <property type="match status" value="1"/>
</dbReference>
<keyword evidence="1" id="KW-0547">Nucleotide-binding</keyword>
<dbReference type="InterPro" id="IPR011717">
    <property type="entry name" value="TPR-4"/>
</dbReference>
<evidence type="ECO:0000313" key="5">
    <source>
        <dbReference type="Proteomes" id="UP000248857"/>
    </source>
</evidence>
<reference evidence="4 5" key="1">
    <citation type="journal article" date="2018" name="Sci. Rep.">
        <title>A novel species of the marine cyanobacterium Acaryochloris with a unique pigment content and lifestyle.</title>
        <authorList>
            <person name="Partensky F."/>
            <person name="Six C."/>
            <person name="Ratin M."/>
            <person name="Garczarek L."/>
            <person name="Vaulot D."/>
            <person name="Probert I."/>
            <person name="Calteau A."/>
            <person name="Gourvil P."/>
            <person name="Marie D."/>
            <person name="Grebert T."/>
            <person name="Bouchier C."/>
            <person name="Le Panse S."/>
            <person name="Gachenot M."/>
            <person name="Rodriguez F."/>
            <person name="Garrido J.L."/>
        </authorList>
    </citation>
    <scope>NUCLEOTIDE SEQUENCE [LARGE SCALE GENOMIC DNA]</scope>
    <source>
        <strain evidence="4 5">RCC1774</strain>
    </source>
</reference>
<dbReference type="InterPro" id="IPR011990">
    <property type="entry name" value="TPR-like_helical_dom_sf"/>
</dbReference>
<dbReference type="SUPFAM" id="SSF55073">
    <property type="entry name" value="Nucleotide cyclase"/>
    <property type="match status" value="1"/>
</dbReference>
<dbReference type="InterPro" id="IPR029787">
    <property type="entry name" value="Nucleotide_cyclase"/>
</dbReference>
<keyword evidence="4" id="KW-0456">Lyase</keyword>
<dbReference type="CDD" id="cd07302">
    <property type="entry name" value="CHD"/>
    <property type="match status" value="1"/>
</dbReference>
<dbReference type="GO" id="GO:0009190">
    <property type="term" value="P:cyclic nucleotide biosynthetic process"/>
    <property type="evidence" value="ECO:0007669"/>
    <property type="project" value="InterPro"/>
</dbReference>
<dbReference type="SUPFAM" id="SSF48452">
    <property type="entry name" value="TPR-like"/>
    <property type="match status" value="1"/>
</dbReference>
<dbReference type="RefSeq" id="WP_110986726.1">
    <property type="nucleotide sequence ID" value="NZ_CAWNWM010000008.1"/>
</dbReference>
<dbReference type="OrthoDB" id="573511at2"/>
<dbReference type="EMBL" id="PQWO01000008">
    <property type="protein sequence ID" value="PZD72706.1"/>
    <property type="molecule type" value="Genomic_DNA"/>
</dbReference>
<dbReference type="EC" id="4.6.1.1" evidence="4"/>
<evidence type="ECO:0000313" key="4">
    <source>
        <dbReference type="EMBL" id="PZD72706.1"/>
    </source>
</evidence>